<dbReference type="GO" id="GO:1990904">
    <property type="term" value="C:ribonucleoprotein complex"/>
    <property type="evidence" value="ECO:0007669"/>
    <property type="project" value="UniProtKB-KW"/>
</dbReference>
<evidence type="ECO:0000256" key="6">
    <source>
        <dbReference type="SAM" id="MobiDB-lite"/>
    </source>
</evidence>
<dbReference type="EMBL" id="MGBG01000013">
    <property type="protein sequence ID" value="OGK64935.1"/>
    <property type="molecule type" value="Genomic_DNA"/>
</dbReference>
<dbReference type="AlphaFoldDB" id="A0A1F7KAP9"/>
<dbReference type="GO" id="GO:0005840">
    <property type="term" value="C:ribosome"/>
    <property type="evidence" value="ECO:0007669"/>
    <property type="project" value="UniProtKB-KW"/>
</dbReference>
<dbReference type="Gene3D" id="1.20.5.1150">
    <property type="entry name" value="Ribosomal protein S8"/>
    <property type="match status" value="1"/>
</dbReference>
<organism evidence="7 8">
    <name type="scientific">Candidatus Roizmanbacteria bacterium RIFOXYA1_FULL_41_12</name>
    <dbReference type="NCBI Taxonomy" id="1802082"/>
    <lineage>
        <taxon>Bacteria</taxon>
        <taxon>Candidatus Roizmaniibacteriota</taxon>
    </lineage>
</organism>
<comment type="caution">
    <text evidence="7">The sequence shown here is derived from an EMBL/GenBank/DDBJ whole genome shotgun (WGS) entry which is preliminary data.</text>
</comment>
<evidence type="ECO:0000256" key="3">
    <source>
        <dbReference type="ARBA" id="ARBA00023274"/>
    </source>
</evidence>
<sequence length="47" mass="5981">MLRRFSRMVMEEGIIDEVRDRMYYKSPSLVKKEKTKEQEKKRRRFRD</sequence>
<evidence type="ECO:0000256" key="1">
    <source>
        <dbReference type="ARBA" id="ARBA00006640"/>
    </source>
</evidence>
<protein>
    <recommendedName>
        <fullName evidence="4 5">Small ribosomal subunit protein bS21</fullName>
    </recommendedName>
</protein>
<feature type="compositionally biased region" description="Basic and acidic residues" evidence="6">
    <location>
        <begin position="30"/>
        <end position="40"/>
    </location>
</feature>
<dbReference type="HAMAP" id="MF_00358">
    <property type="entry name" value="Ribosomal_bS21"/>
    <property type="match status" value="1"/>
</dbReference>
<dbReference type="GO" id="GO:0003735">
    <property type="term" value="F:structural constituent of ribosome"/>
    <property type="evidence" value="ECO:0007669"/>
    <property type="project" value="InterPro"/>
</dbReference>
<dbReference type="GO" id="GO:0006412">
    <property type="term" value="P:translation"/>
    <property type="evidence" value="ECO:0007669"/>
    <property type="project" value="UniProtKB-UniRule"/>
</dbReference>
<dbReference type="Pfam" id="PF01165">
    <property type="entry name" value="Ribosomal_S21"/>
    <property type="match status" value="1"/>
</dbReference>
<keyword evidence="3 5" id="KW-0687">Ribonucleoprotein</keyword>
<evidence type="ECO:0000256" key="5">
    <source>
        <dbReference type="HAMAP-Rule" id="MF_00358"/>
    </source>
</evidence>
<gene>
    <name evidence="5" type="primary">rpsU</name>
    <name evidence="7" type="ORF">A2209_04545</name>
</gene>
<keyword evidence="2 5" id="KW-0689">Ribosomal protein</keyword>
<dbReference type="Proteomes" id="UP000178450">
    <property type="component" value="Unassembled WGS sequence"/>
</dbReference>
<reference evidence="7 8" key="1">
    <citation type="journal article" date="2016" name="Nat. Commun.">
        <title>Thousands of microbial genomes shed light on interconnected biogeochemical processes in an aquifer system.</title>
        <authorList>
            <person name="Anantharaman K."/>
            <person name="Brown C.T."/>
            <person name="Hug L.A."/>
            <person name="Sharon I."/>
            <person name="Castelle C.J."/>
            <person name="Probst A.J."/>
            <person name="Thomas B.C."/>
            <person name="Singh A."/>
            <person name="Wilkins M.J."/>
            <person name="Karaoz U."/>
            <person name="Brodie E.L."/>
            <person name="Williams K.H."/>
            <person name="Hubbard S.S."/>
            <person name="Banfield J.F."/>
        </authorList>
    </citation>
    <scope>NUCLEOTIDE SEQUENCE [LARGE SCALE GENOMIC DNA]</scope>
</reference>
<evidence type="ECO:0000256" key="4">
    <source>
        <dbReference type="ARBA" id="ARBA00035135"/>
    </source>
</evidence>
<proteinExistence type="inferred from homology"/>
<dbReference type="NCBIfam" id="TIGR00030">
    <property type="entry name" value="S21p"/>
    <property type="match status" value="1"/>
</dbReference>
<dbReference type="InterPro" id="IPR001911">
    <property type="entry name" value="Ribosomal_bS21"/>
</dbReference>
<accession>A0A1F7KAP9</accession>
<evidence type="ECO:0000256" key="2">
    <source>
        <dbReference type="ARBA" id="ARBA00022980"/>
    </source>
</evidence>
<comment type="similarity">
    <text evidence="1 5">Belongs to the bacterial ribosomal protein bS21 family.</text>
</comment>
<evidence type="ECO:0000313" key="7">
    <source>
        <dbReference type="EMBL" id="OGK64935.1"/>
    </source>
</evidence>
<feature type="region of interest" description="Disordered" evidence="6">
    <location>
        <begin position="27"/>
        <end position="47"/>
    </location>
</feature>
<name>A0A1F7KAP9_9BACT</name>
<dbReference type="InterPro" id="IPR038380">
    <property type="entry name" value="Ribosomal_bS21_sf"/>
</dbReference>
<evidence type="ECO:0000313" key="8">
    <source>
        <dbReference type="Proteomes" id="UP000178450"/>
    </source>
</evidence>